<dbReference type="GO" id="GO:0004674">
    <property type="term" value="F:protein serine/threonine kinase activity"/>
    <property type="evidence" value="ECO:0007669"/>
    <property type="project" value="UniProtKB-KW"/>
</dbReference>
<dbReference type="PANTHER" id="PTHR27002">
    <property type="entry name" value="RECEPTOR-LIKE SERINE/THREONINE-PROTEIN KINASE SD1-8"/>
    <property type="match status" value="1"/>
</dbReference>
<dbReference type="AlphaFoldDB" id="A0AAV6XWN3"/>
<dbReference type="InterPro" id="IPR011009">
    <property type="entry name" value="Kinase-like_dom_sf"/>
</dbReference>
<accession>A0AAV6XWN3</accession>
<dbReference type="Gene3D" id="3.30.200.20">
    <property type="entry name" value="Phosphorylase Kinase, domain 1"/>
    <property type="match status" value="1"/>
</dbReference>
<dbReference type="EMBL" id="WHWC01000004">
    <property type="protein sequence ID" value="KAG8384592.1"/>
    <property type="molecule type" value="Genomic_DNA"/>
</dbReference>
<keyword evidence="1" id="KW-0723">Serine/threonine-protein kinase</keyword>
<evidence type="ECO:0000256" key="3">
    <source>
        <dbReference type="ARBA" id="ARBA00022741"/>
    </source>
</evidence>
<proteinExistence type="predicted"/>
<sequence>MSQVVLQLEIALEQQEIKRVLVPNEIASVSDDIRPCNDETNLPANTGQLTMVSTDVQSLTPLLKGQTNNAEPPSARKDGRKSITYKPSRLWPWETFWSRVKPLKKNELLLSCLKCLRFALKLFEVKVKLHHFDWASIAAATNQFSSSNKVGEGGFGPVYKAMLPTGEASAVKRLCKSSGQGVEEFKNEILLLPNLQHRNIIKLLGYCIHGEEKLIVYEFMENRSLNTFLGWCISPSFQKQKKRKED</sequence>
<dbReference type="InterPro" id="IPR001245">
    <property type="entry name" value="Ser-Thr/Tyr_kinase_cat_dom"/>
</dbReference>
<dbReference type="Pfam" id="PF07714">
    <property type="entry name" value="PK_Tyr_Ser-Thr"/>
    <property type="match status" value="1"/>
</dbReference>
<evidence type="ECO:0000256" key="5">
    <source>
        <dbReference type="ARBA" id="ARBA00022840"/>
    </source>
</evidence>
<keyword evidence="8" id="KW-1185">Reference proteome</keyword>
<keyword evidence="2" id="KW-0808">Transferase</keyword>
<comment type="caution">
    <text evidence="7">The sequence shown here is derived from an EMBL/GenBank/DDBJ whole genome shotgun (WGS) entry which is preliminary data.</text>
</comment>
<evidence type="ECO:0000256" key="1">
    <source>
        <dbReference type="ARBA" id="ARBA00022527"/>
    </source>
</evidence>
<dbReference type="InterPro" id="IPR000719">
    <property type="entry name" value="Prot_kinase_dom"/>
</dbReference>
<dbReference type="FunFam" id="3.30.200.20:FF:001238">
    <property type="entry name" value="Os08g0179000 protein"/>
    <property type="match status" value="1"/>
</dbReference>
<feature type="domain" description="Protein kinase" evidence="6">
    <location>
        <begin position="144"/>
        <end position="246"/>
    </location>
</feature>
<dbReference type="Proteomes" id="UP000826271">
    <property type="component" value="Unassembled WGS sequence"/>
</dbReference>
<gene>
    <name evidence="7" type="ORF">BUALT_Bualt04G0133900</name>
</gene>
<dbReference type="SUPFAM" id="SSF56112">
    <property type="entry name" value="Protein kinase-like (PK-like)"/>
    <property type="match status" value="1"/>
</dbReference>
<keyword evidence="4" id="KW-0418">Kinase</keyword>
<organism evidence="7 8">
    <name type="scientific">Buddleja alternifolia</name>
    <dbReference type="NCBI Taxonomy" id="168488"/>
    <lineage>
        <taxon>Eukaryota</taxon>
        <taxon>Viridiplantae</taxon>
        <taxon>Streptophyta</taxon>
        <taxon>Embryophyta</taxon>
        <taxon>Tracheophyta</taxon>
        <taxon>Spermatophyta</taxon>
        <taxon>Magnoliopsida</taxon>
        <taxon>eudicotyledons</taxon>
        <taxon>Gunneridae</taxon>
        <taxon>Pentapetalae</taxon>
        <taxon>asterids</taxon>
        <taxon>lamiids</taxon>
        <taxon>Lamiales</taxon>
        <taxon>Scrophulariaceae</taxon>
        <taxon>Buddlejeae</taxon>
        <taxon>Buddleja</taxon>
    </lineage>
</organism>
<dbReference type="PANTHER" id="PTHR27002:SF1097">
    <property type="entry name" value="RECEPTOR-LIKE SERINE_THREONINE-PROTEIN KINASE"/>
    <property type="match status" value="1"/>
</dbReference>
<dbReference type="PROSITE" id="PS50011">
    <property type="entry name" value="PROTEIN_KINASE_DOM"/>
    <property type="match status" value="1"/>
</dbReference>
<keyword evidence="3" id="KW-0547">Nucleotide-binding</keyword>
<keyword evidence="5" id="KW-0067">ATP-binding</keyword>
<name>A0AAV6XWN3_9LAMI</name>
<evidence type="ECO:0000256" key="2">
    <source>
        <dbReference type="ARBA" id="ARBA00022679"/>
    </source>
</evidence>
<reference evidence="7" key="1">
    <citation type="submission" date="2019-10" db="EMBL/GenBank/DDBJ databases">
        <authorList>
            <person name="Zhang R."/>
            <person name="Pan Y."/>
            <person name="Wang J."/>
            <person name="Ma R."/>
            <person name="Yu S."/>
        </authorList>
    </citation>
    <scope>NUCLEOTIDE SEQUENCE</scope>
    <source>
        <strain evidence="7">LA-IB0</strain>
        <tissue evidence="7">Leaf</tissue>
    </source>
</reference>
<dbReference type="GO" id="GO:0005524">
    <property type="term" value="F:ATP binding"/>
    <property type="evidence" value="ECO:0007669"/>
    <property type="project" value="UniProtKB-KW"/>
</dbReference>
<evidence type="ECO:0000313" key="7">
    <source>
        <dbReference type="EMBL" id="KAG8384592.1"/>
    </source>
</evidence>
<protein>
    <recommendedName>
        <fullName evidence="6">Protein kinase domain-containing protein</fullName>
    </recommendedName>
</protein>
<dbReference type="GO" id="GO:0005886">
    <property type="term" value="C:plasma membrane"/>
    <property type="evidence" value="ECO:0007669"/>
    <property type="project" value="TreeGrafter"/>
</dbReference>
<evidence type="ECO:0000259" key="6">
    <source>
        <dbReference type="PROSITE" id="PS50011"/>
    </source>
</evidence>
<evidence type="ECO:0000256" key="4">
    <source>
        <dbReference type="ARBA" id="ARBA00022777"/>
    </source>
</evidence>
<evidence type="ECO:0000313" key="8">
    <source>
        <dbReference type="Proteomes" id="UP000826271"/>
    </source>
</evidence>